<dbReference type="PROSITE" id="PS50043">
    <property type="entry name" value="HTH_LUXR_2"/>
    <property type="match status" value="1"/>
</dbReference>
<name>A0A8J3SWX4_9ACTN</name>
<protein>
    <submittedName>
        <fullName evidence="9">DNA-binding response regulator</fullName>
    </submittedName>
</protein>
<dbReference type="Pfam" id="PF00196">
    <property type="entry name" value="GerE"/>
    <property type="match status" value="1"/>
</dbReference>
<evidence type="ECO:0000313" key="9">
    <source>
        <dbReference type="EMBL" id="GII00273.1"/>
    </source>
</evidence>
<dbReference type="RefSeq" id="WP_203874679.1">
    <property type="nucleotide sequence ID" value="NZ_BOOK01000014.1"/>
</dbReference>
<feature type="region of interest" description="Disordered" evidence="6">
    <location>
        <begin position="165"/>
        <end position="200"/>
    </location>
</feature>
<accession>A0A8J3SWX4</accession>
<dbReference type="InterPro" id="IPR001789">
    <property type="entry name" value="Sig_transdc_resp-reg_receiver"/>
</dbReference>
<dbReference type="Gene3D" id="3.40.50.2300">
    <property type="match status" value="1"/>
</dbReference>
<proteinExistence type="predicted"/>
<feature type="domain" description="HTH luxR-type" evidence="7">
    <location>
        <begin position="197"/>
        <end position="262"/>
    </location>
</feature>
<gene>
    <name evidence="9" type="ORF">Pta02_22810</name>
</gene>
<feature type="compositionally biased region" description="Low complexity" evidence="6">
    <location>
        <begin position="165"/>
        <end position="199"/>
    </location>
</feature>
<dbReference type="InterPro" id="IPR000792">
    <property type="entry name" value="Tscrpt_reg_LuxR_C"/>
</dbReference>
<dbReference type="GO" id="GO:0006355">
    <property type="term" value="P:regulation of DNA-templated transcription"/>
    <property type="evidence" value="ECO:0007669"/>
    <property type="project" value="InterPro"/>
</dbReference>
<dbReference type="SUPFAM" id="SSF52172">
    <property type="entry name" value="CheY-like"/>
    <property type="match status" value="1"/>
</dbReference>
<dbReference type="SMART" id="SM00448">
    <property type="entry name" value="REC"/>
    <property type="match status" value="1"/>
</dbReference>
<evidence type="ECO:0000256" key="6">
    <source>
        <dbReference type="SAM" id="MobiDB-lite"/>
    </source>
</evidence>
<dbReference type="GO" id="GO:0003677">
    <property type="term" value="F:DNA binding"/>
    <property type="evidence" value="ECO:0007669"/>
    <property type="project" value="UniProtKB-KW"/>
</dbReference>
<dbReference type="PANTHER" id="PTHR43214">
    <property type="entry name" value="TWO-COMPONENT RESPONSE REGULATOR"/>
    <property type="match status" value="1"/>
</dbReference>
<feature type="modified residue" description="4-aspartylphosphate" evidence="5">
    <location>
        <position position="56"/>
    </location>
</feature>
<dbReference type="SMART" id="SM00421">
    <property type="entry name" value="HTH_LUXR"/>
    <property type="match status" value="1"/>
</dbReference>
<reference evidence="9" key="1">
    <citation type="submission" date="2021-01" db="EMBL/GenBank/DDBJ databases">
        <title>Whole genome shotgun sequence of Planobispora takensis NBRC 109077.</title>
        <authorList>
            <person name="Komaki H."/>
            <person name="Tamura T."/>
        </authorList>
    </citation>
    <scope>NUCLEOTIDE SEQUENCE</scope>
    <source>
        <strain evidence="9">NBRC 109077</strain>
    </source>
</reference>
<evidence type="ECO:0000259" key="7">
    <source>
        <dbReference type="PROSITE" id="PS50043"/>
    </source>
</evidence>
<keyword evidence="2" id="KW-0805">Transcription regulation</keyword>
<evidence type="ECO:0000259" key="8">
    <source>
        <dbReference type="PROSITE" id="PS50110"/>
    </source>
</evidence>
<dbReference type="InterPro" id="IPR011006">
    <property type="entry name" value="CheY-like_superfamily"/>
</dbReference>
<keyword evidence="4" id="KW-0804">Transcription</keyword>
<keyword evidence="3 9" id="KW-0238">DNA-binding</keyword>
<dbReference type="GO" id="GO:0000160">
    <property type="term" value="P:phosphorelay signal transduction system"/>
    <property type="evidence" value="ECO:0007669"/>
    <property type="project" value="InterPro"/>
</dbReference>
<evidence type="ECO:0000256" key="1">
    <source>
        <dbReference type="ARBA" id="ARBA00022553"/>
    </source>
</evidence>
<comment type="caution">
    <text evidence="9">The sequence shown here is derived from an EMBL/GenBank/DDBJ whole genome shotgun (WGS) entry which is preliminary data.</text>
</comment>
<dbReference type="Proteomes" id="UP000634476">
    <property type="component" value="Unassembled WGS sequence"/>
</dbReference>
<dbReference type="CDD" id="cd17535">
    <property type="entry name" value="REC_NarL-like"/>
    <property type="match status" value="1"/>
</dbReference>
<evidence type="ECO:0000256" key="2">
    <source>
        <dbReference type="ARBA" id="ARBA00023015"/>
    </source>
</evidence>
<dbReference type="InterPro" id="IPR058245">
    <property type="entry name" value="NreC/VraR/RcsB-like_REC"/>
</dbReference>
<dbReference type="CDD" id="cd06170">
    <property type="entry name" value="LuxR_C_like"/>
    <property type="match status" value="1"/>
</dbReference>
<dbReference type="AlphaFoldDB" id="A0A8J3SWX4"/>
<feature type="domain" description="Response regulatory" evidence="8">
    <location>
        <begin position="5"/>
        <end position="125"/>
    </location>
</feature>
<organism evidence="9 10">
    <name type="scientific">Planobispora takensis</name>
    <dbReference type="NCBI Taxonomy" id="1367882"/>
    <lineage>
        <taxon>Bacteria</taxon>
        <taxon>Bacillati</taxon>
        <taxon>Actinomycetota</taxon>
        <taxon>Actinomycetes</taxon>
        <taxon>Streptosporangiales</taxon>
        <taxon>Streptosporangiaceae</taxon>
        <taxon>Planobispora</taxon>
    </lineage>
</organism>
<dbReference type="InterPro" id="IPR039420">
    <property type="entry name" value="WalR-like"/>
</dbReference>
<keyword evidence="10" id="KW-1185">Reference proteome</keyword>
<evidence type="ECO:0000256" key="3">
    <source>
        <dbReference type="ARBA" id="ARBA00023125"/>
    </source>
</evidence>
<dbReference type="EMBL" id="BOOK01000014">
    <property type="protein sequence ID" value="GII00273.1"/>
    <property type="molecule type" value="Genomic_DNA"/>
</dbReference>
<dbReference type="Pfam" id="PF00072">
    <property type="entry name" value="Response_reg"/>
    <property type="match status" value="1"/>
</dbReference>
<evidence type="ECO:0000313" key="10">
    <source>
        <dbReference type="Proteomes" id="UP000634476"/>
    </source>
</evidence>
<dbReference type="PROSITE" id="PS50110">
    <property type="entry name" value="RESPONSE_REGULATORY"/>
    <property type="match status" value="1"/>
</dbReference>
<dbReference type="InterPro" id="IPR016032">
    <property type="entry name" value="Sig_transdc_resp-reg_C-effctor"/>
</dbReference>
<keyword evidence="1 5" id="KW-0597">Phosphoprotein</keyword>
<evidence type="ECO:0000256" key="5">
    <source>
        <dbReference type="PROSITE-ProRule" id="PRU00169"/>
    </source>
</evidence>
<dbReference type="PRINTS" id="PR00038">
    <property type="entry name" value="HTHLUXR"/>
</dbReference>
<dbReference type="PANTHER" id="PTHR43214:SF24">
    <property type="entry name" value="TRANSCRIPTIONAL REGULATORY PROTEIN NARL-RELATED"/>
    <property type="match status" value="1"/>
</dbReference>
<dbReference type="Gene3D" id="1.10.10.10">
    <property type="entry name" value="Winged helix-like DNA-binding domain superfamily/Winged helix DNA-binding domain"/>
    <property type="match status" value="1"/>
</dbReference>
<dbReference type="InterPro" id="IPR036388">
    <property type="entry name" value="WH-like_DNA-bd_sf"/>
</dbReference>
<sequence length="276" mass="28585">MTSVRVLVADDQEMVRAALRVMIERRADLTVVGEAADGEEAVAAAFELRPDVVLMDVRMPGLTGVEATGRILGQWPHDGPRPRVLMLTTFDLDEYVHASLRAGASGFVLKNTSPDRLADAIRVVAAGEAALAPTVTRRIIGAVTALPPVLLAGALEPATGAAEPAAGAPAAVTGTPGSPLEPPAAAGGTPPGPRSGAARRIGRLTARELEVLVLVARGMSNTRIARSLGLSEAGVKSRVNRILTRLGLENRVQAALLAHEAGLAERFPSTPAHLGE</sequence>
<dbReference type="SUPFAM" id="SSF46894">
    <property type="entry name" value="C-terminal effector domain of the bipartite response regulators"/>
    <property type="match status" value="1"/>
</dbReference>
<evidence type="ECO:0000256" key="4">
    <source>
        <dbReference type="ARBA" id="ARBA00023163"/>
    </source>
</evidence>